<dbReference type="AlphaFoldDB" id="A0A2P6QKX4"/>
<evidence type="ECO:0000313" key="1">
    <source>
        <dbReference type="EMBL" id="PRQ34834.1"/>
    </source>
</evidence>
<reference evidence="1 2" key="1">
    <citation type="journal article" date="2018" name="Nat. Genet.">
        <title>The Rosa genome provides new insights in the design of modern roses.</title>
        <authorList>
            <person name="Bendahmane M."/>
        </authorList>
    </citation>
    <scope>NUCLEOTIDE SEQUENCE [LARGE SCALE GENOMIC DNA]</scope>
    <source>
        <strain evidence="2">cv. Old Blush</strain>
    </source>
</reference>
<dbReference type="Proteomes" id="UP000238479">
    <property type="component" value="Chromosome 5"/>
</dbReference>
<gene>
    <name evidence="1" type="ORF">RchiOBHm_Chr5g0073461</name>
</gene>
<organism evidence="1 2">
    <name type="scientific">Rosa chinensis</name>
    <name type="common">China rose</name>
    <dbReference type="NCBI Taxonomy" id="74649"/>
    <lineage>
        <taxon>Eukaryota</taxon>
        <taxon>Viridiplantae</taxon>
        <taxon>Streptophyta</taxon>
        <taxon>Embryophyta</taxon>
        <taxon>Tracheophyta</taxon>
        <taxon>Spermatophyta</taxon>
        <taxon>Magnoliopsida</taxon>
        <taxon>eudicotyledons</taxon>
        <taxon>Gunneridae</taxon>
        <taxon>Pentapetalae</taxon>
        <taxon>rosids</taxon>
        <taxon>fabids</taxon>
        <taxon>Rosales</taxon>
        <taxon>Rosaceae</taxon>
        <taxon>Rosoideae</taxon>
        <taxon>Rosoideae incertae sedis</taxon>
        <taxon>Rosa</taxon>
    </lineage>
</organism>
<dbReference type="InterPro" id="IPR032675">
    <property type="entry name" value="LRR_dom_sf"/>
</dbReference>
<dbReference type="SUPFAM" id="SSF52047">
    <property type="entry name" value="RNI-like"/>
    <property type="match status" value="1"/>
</dbReference>
<proteinExistence type="predicted"/>
<dbReference type="Gramene" id="PRQ34834">
    <property type="protein sequence ID" value="PRQ34834"/>
    <property type="gene ID" value="RchiOBHm_Chr5g0073461"/>
</dbReference>
<dbReference type="Gene3D" id="3.80.10.10">
    <property type="entry name" value="Ribonuclease Inhibitor"/>
    <property type="match status" value="1"/>
</dbReference>
<dbReference type="EMBL" id="PDCK01000043">
    <property type="protein sequence ID" value="PRQ34834.1"/>
    <property type="molecule type" value="Genomic_DNA"/>
</dbReference>
<comment type="caution">
    <text evidence="1">The sequence shown here is derived from an EMBL/GenBank/DDBJ whole genome shotgun (WGS) entry which is preliminary data.</text>
</comment>
<evidence type="ECO:0000313" key="2">
    <source>
        <dbReference type="Proteomes" id="UP000238479"/>
    </source>
</evidence>
<protein>
    <submittedName>
        <fullName evidence="1">Putative leucine-rich repeat domain, L domain-containing protein</fullName>
    </submittedName>
</protein>
<accession>A0A2P6QKX4</accession>
<sequence>MSNSTMVALAENCLNLEILDFWDCKAVTGAGICAFSGHKCLKRLVLLNLPYHNFDETDLDSIALGLPSLESESVLVNDRIELVHYRTRRVVKFIDIFMQSFRLNEQM</sequence>
<keyword evidence="2" id="KW-1185">Reference proteome</keyword>
<name>A0A2P6QKX4_ROSCH</name>